<proteinExistence type="predicted"/>
<gene>
    <name evidence="2" type="ORF">GCM10010339_69170</name>
</gene>
<evidence type="ECO:0000256" key="1">
    <source>
        <dbReference type="SAM" id="MobiDB-lite"/>
    </source>
</evidence>
<evidence type="ECO:0000313" key="2">
    <source>
        <dbReference type="EMBL" id="GHE11023.1"/>
    </source>
</evidence>
<reference evidence="2" key="2">
    <citation type="submission" date="2020-09" db="EMBL/GenBank/DDBJ databases">
        <authorList>
            <person name="Sun Q."/>
            <person name="Ohkuma M."/>
        </authorList>
    </citation>
    <scope>NUCLEOTIDE SEQUENCE</scope>
    <source>
        <strain evidence="2">JCM 4714</strain>
    </source>
</reference>
<reference evidence="2" key="1">
    <citation type="journal article" date="2014" name="Int. J. Syst. Evol. Microbiol.">
        <title>Complete genome sequence of Corynebacterium casei LMG S-19264T (=DSM 44701T), isolated from a smear-ripened cheese.</title>
        <authorList>
            <consortium name="US DOE Joint Genome Institute (JGI-PGF)"/>
            <person name="Walter F."/>
            <person name="Albersmeier A."/>
            <person name="Kalinowski J."/>
            <person name="Ruckert C."/>
        </authorList>
    </citation>
    <scope>NUCLEOTIDE SEQUENCE</scope>
    <source>
        <strain evidence="2">JCM 4714</strain>
    </source>
</reference>
<evidence type="ECO:0000313" key="3">
    <source>
        <dbReference type="Proteomes" id="UP000655443"/>
    </source>
</evidence>
<dbReference type="AlphaFoldDB" id="A0A918YPG3"/>
<dbReference type="RefSeq" id="WP_189957565.1">
    <property type="nucleotide sequence ID" value="NZ_BMVG01000026.1"/>
</dbReference>
<comment type="caution">
    <text evidence="2">The sequence shown here is derived from an EMBL/GenBank/DDBJ whole genome shotgun (WGS) entry which is preliminary data.</text>
</comment>
<dbReference type="EMBL" id="BMVG01000026">
    <property type="protein sequence ID" value="GHE11023.1"/>
    <property type="molecule type" value="Genomic_DNA"/>
</dbReference>
<protein>
    <submittedName>
        <fullName evidence="2">Uncharacterized protein</fullName>
    </submittedName>
</protein>
<accession>A0A918YPG3</accession>
<keyword evidence="3" id="KW-1185">Reference proteome</keyword>
<sequence>MEWEPATFQEALDAAGDDLGAVEPPSLTSDFYALSASFYAPFGTSEGTGAQHLDKVLSTRLEPGHLSAGQHDDPLALGQALIAEEALRYFTERLAELKLPVVTDNHIERLRDAVYKTALHRPLGEIYNLVWRSTRSAAEAAQKNPRAPRVNMSTFAVNQFETHAQRAVTDPEWPIKAFGAVAGCGLSAMARTLFYTLLDLPPLETSVPDIVQELPQPAPEAPPSVAESGFQGEAAAQDDDDDLALFIR</sequence>
<organism evidence="2 3">
    <name type="scientific">Streptomyces alanosinicus</name>
    <dbReference type="NCBI Taxonomy" id="68171"/>
    <lineage>
        <taxon>Bacteria</taxon>
        <taxon>Bacillati</taxon>
        <taxon>Actinomycetota</taxon>
        <taxon>Actinomycetes</taxon>
        <taxon>Kitasatosporales</taxon>
        <taxon>Streptomycetaceae</taxon>
        <taxon>Streptomyces</taxon>
    </lineage>
</organism>
<feature type="region of interest" description="Disordered" evidence="1">
    <location>
        <begin position="214"/>
        <end position="241"/>
    </location>
</feature>
<dbReference type="Proteomes" id="UP000655443">
    <property type="component" value="Unassembled WGS sequence"/>
</dbReference>
<name>A0A918YPG3_9ACTN</name>